<name>A0A015XCM1_BACFG</name>
<evidence type="ECO:0000259" key="5">
    <source>
        <dbReference type="Pfam" id="PF25917"/>
    </source>
</evidence>
<dbReference type="EMBL" id="JGDB01000174">
    <property type="protein sequence ID" value="EXY90415.1"/>
    <property type="molecule type" value="Genomic_DNA"/>
</dbReference>
<dbReference type="Pfam" id="PF25876">
    <property type="entry name" value="HH_MFP_RND"/>
    <property type="match status" value="1"/>
</dbReference>
<feature type="domain" description="Multidrug resistance protein MdtA-like alpha-helical hairpin" evidence="4">
    <location>
        <begin position="99"/>
        <end position="167"/>
    </location>
</feature>
<dbReference type="InterPro" id="IPR058625">
    <property type="entry name" value="MdtA-like_BSH"/>
</dbReference>
<dbReference type="Gene3D" id="2.40.50.100">
    <property type="match status" value="1"/>
</dbReference>
<feature type="domain" description="Multidrug resistance protein MdtA-like C-terminal permuted SH3" evidence="7">
    <location>
        <begin position="296"/>
        <end position="354"/>
    </location>
</feature>
<evidence type="ECO:0000259" key="4">
    <source>
        <dbReference type="Pfam" id="PF25876"/>
    </source>
</evidence>
<comment type="subcellular location">
    <subcellularLocation>
        <location evidence="1">Cell envelope</location>
    </subcellularLocation>
</comment>
<organism evidence="8 9">
    <name type="scientific">Bacteroides fragilis str. 3998T(B)3</name>
    <dbReference type="NCBI Taxonomy" id="1339316"/>
    <lineage>
        <taxon>Bacteria</taxon>
        <taxon>Pseudomonadati</taxon>
        <taxon>Bacteroidota</taxon>
        <taxon>Bacteroidia</taxon>
        <taxon>Bacteroidales</taxon>
        <taxon>Bacteroidaceae</taxon>
        <taxon>Bacteroides</taxon>
    </lineage>
</organism>
<feature type="domain" description="Multidrug resistance protein MdtA-like barrel-sandwich hybrid" evidence="5">
    <location>
        <begin position="59"/>
        <end position="194"/>
    </location>
</feature>
<dbReference type="Gene3D" id="2.40.30.170">
    <property type="match status" value="1"/>
</dbReference>
<comment type="similarity">
    <text evidence="2">Belongs to the membrane fusion protein (MFP) (TC 8.A.1) family.</text>
</comment>
<sequence length="379" mass="41811">MKKLMYIFLILPLIMSGCKGKKETERGGMSTPEISVAYPLVQNITLTKDYPGYLTTEQTVNLVARVNGALQSASFTPGTRVKQGQLLFVIEPTIYKDNVTQAEAQLKTALAQLEYARNNYSRMKEALKSDAVSRIQVLQAESNVAEATAAVSNAEATLNTAHTNLGYCYIRAPFNGTVSRSLYDVGSYISGAAQPVTLATIYKDDRMYTYFNVADNQWLSMLLSQNGKEKELPKNVIVRLGENGTQNYPAKLDYLSPNVDLNTGTLNVRANLDNPKGILKSGLYVSITLPYAEAKQAVLVPEASIGTDQLGKYLYIVNDSNIVRYRHIEPGQLVNDTLRQIKSGLSPKEQYVTTALMKVRDGMKVKPVSVNHESSTSNR</sequence>
<dbReference type="PATRIC" id="fig|1339316.3.peg.2756"/>
<evidence type="ECO:0000256" key="2">
    <source>
        <dbReference type="ARBA" id="ARBA00009477"/>
    </source>
</evidence>
<feature type="coiled-coil region" evidence="3">
    <location>
        <begin position="99"/>
        <end position="157"/>
    </location>
</feature>
<dbReference type="Pfam" id="PF25917">
    <property type="entry name" value="BSH_RND"/>
    <property type="match status" value="1"/>
</dbReference>
<proteinExistence type="inferred from homology"/>
<dbReference type="NCBIfam" id="TIGR01730">
    <property type="entry name" value="RND_mfp"/>
    <property type="match status" value="1"/>
</dbReference>
<reference evidence="8 9" key="1">
    <citation type="submission" date="2014-02" db="EMBL/GenBank/DDBJ databases">
        <authorList>
            <person name="Sears C."/>
            <person name="Carroll K."/>
            <person name="Sack B.R."/>
            <person name="Qadri F."/>
            <person name="Myers L.L."/>
            <person name="Chung G.-T."/>
            <person name="Escheverria P."/>
            <person name="Fraser C.M."/>
            <person name="Sadzewicz L."/>
            <person name="Shefchek K.A."/>
            <person name="Tallon L."/>
            <person name="Das S.P."/>
            <person name="Daugherty S."/>
            <person name="Mongodin E.F."/>
        </authorList>
    </citation>
    <scope>NUCLEOTIDE SEQUENCE [LARGE SCALE GENOMIC DNA]</scope>
    <source>
        <strain evidence="9">3998T(B)3</strain>
    </source>
</reference>
<dbReference type="GO" id="GO:0005886">
    <property type="term" value="C:plasma membrane"/>
    <property type="evidence" value="ECO:0007669"/>
    <property type="project" value="TreeGrafter"/>
</dbReference>
<dbReference type="RefSeq" id="WP_008768888.1">
    <property type="nucleotide sequence ID" value="NZ_JGDB01000174.1"/>
</dbReference>
<dbReference type="GO" id="GO:0015562">
    <property type="term" value="F:efflux transmembrane transporter activity"/>
    <property type="evidence" value="ECO:0007669"/>
    <property type="project" value="InterPro"/>
</dbReference>
<evidence type="ECO:0000259" key="6">
    <source>
        <dbReference type="Pfam" id="PF25954"/>
    </source>
</evidence>
<dbReference type="PANTHER" id="PTHR30158:SF10">
    <property type="entry name" value="CATION EFFLUX PUMP"/>
    <property type="match status" value="1"/>
</dbReference>
<dbReference type="PROSITE" id="PS51257">
    <property type="entry name" value="PROKAR_LIPOPROTEIN"/>
    <property type="match status" value="1"/>
</dbReference>
<dbReference type="AlphaFoldDB" id="A0A015XCM1"/>
<evidence type="ECO:0000313" key="9">
    <source>
        <dbReference type="Proteomes" id="UP000020773"/>
    </source>
</evidence>
<dbReference type="Pfam" id="PF25954">
    <property type="entry name" value="Beta-barrel_RND_2"/>
    <property type="match status" value="1"/>
</dbReference>
<dbReference type="Pfam" id="PF25967">
    <property type="entry name" value="RND-MFP_C"/>
    <property type="match status" value="1"/>
</dbReference>
<evidence type="ECO:0000259" key="7">
    <source>
        <dbReference type="Pfam" id="PF25967"/>
    </source>
</evidence>
<dbReference type="PANTHER" id="PTHR30158">
    <property type="entry name" value="ACRA/E-RELATED COMPONENT OF DRUG EFFLUX TRANSPORTER"/>
    <property type="match status" value="1"/>
</dbReference>
<comment type="caution">
    <text evidence="8">The sequence shown here is derived from an EMBL/GenBank/DDBJ whole genome shotgun (WGS) entry which is preliminary data.</text>
</comment>
<keyword evidence="3" id="KW-0175">Coiled coil</keyword>
<protein>
    <submittedName>
        <fullName evidence="8">Efflux transporter, RND family, MFP subunit</fullName>
    </submittedName>
</protein>
<dbReference type="InterPro" id="IPR058624">
    <property type="entry name" value="MdtA-like_HH"/>
</dbReference>
<dbReference type="Proteomes" id="UP000020773">
    <property type="component" value="Unassembled WGS sequence"/>
</dbReference>
<evidence type="ECO:0000313" key="8">
    <source>
        <dbReference type="EMBL" id="EXY90415.1"/>
    </source>
</evidence>
<dbReference type="Gene3D" id="1.10.287.470">
    <property type="entry name" value="Helix hairpin bin"/>
    <property type="match status" value="1"/>
</dbReference>
<evidence type="ECO:0000256" key="1">
    <source>
        <dbReference type="ARBA" id="ARBA00004196"/>
    </source>
</evidence>
<dbReference type="GO" id="GO:0030313">
    <property type="term" value="C:cell envelope"/>
    <property type="evidence" value="ECO:0007669"/>
    <property type="project" value="UniProtKB-SubCell"/>
</dbReference>
<dbReference type="GO" id="GO:0046677">
    <property type="term" value="P:response to antibiotic"/>
    <property type="evidence" value="ECO:0007669"/>
    <property type="project" value="TreeGrafter"/>
</dbReference>
<feature type="domain" description="CusB-like beta-barrel" evidence="6">
    <location>
        <begin position="236"/>
        <end position="289"/>
    </location>
</feature>
<dbReference type="SUPFAM" id="SSF111369">
    <property type="entry name" value="HlyD-like secretion proteins"/>
    <property type="match status" value="1"/>
</dbReference>
<gene>
    <name evidence="8" type="ORF">M125_2883</name>
</gene>
<dbReference type="InterPro" id="IPR058792">
    <property type="entry name" value="Beta-barrel_RND_2"/>
</dbReference>
<evidence type="ECO:0000256" key="3">
    <source>
        <dbReference type="SAM" id="Coils"/>
    </source>
</evidence>
<dbReference type="InterPro" id="IPR006143">
    <property type="entry name" value="RND_pump_MFP"/>
</dbReference>
<accession>A0A015XCM1</accession>
<dbReference type="InterPro" id="IPR058627">
    <property type="entry name" value="MdtA-like_C"/>
</dbReference>
<dbReference type="Gene3D" id="2.40.420.20">
    <property type="match status" value="1"/>
</dbReference>